<proteinExistence type="predicted"/>
<dbReference type="Proteomes" id="UP001216595">
    <property type="component" value="Unassembled WGS sequence"/>
</dbReference>
<dbReference type="Pfam" id="PF15937">
    <property type="entry name" value="PrlF_antitoxin"/>
    <property type="match status" value="1"/>
</dbReference>
<comment type="caution">
    <text evidence="1">The sequence shown here is derived from an EMBL/GenBank/DDBJ whole genome shotgun (WGS) entry which is preliminary data.</text>
</comment>
<gene>
    <name evidence="1" type="ORF">PQU94_08010</name>
</gene>
<evidence type="ECO:0000313" key="1">
    <source>
        <dbReference type="EMBL" id="MDC7694223.1"/>
    </source>
</evidence>
<dbReference type="InterPro" id="IPR031848">
    <property type="entry name" value="PrlF_antitoxin"/>
</dbReference>
<evidence type="ECO:0000313" key="2">
    <source>
        <dbReference type="Proteomes" id="UP001216595"/>
    </source>
</evidence>
<sequence length="60" mass="6806">MKPVENDPDLAEILASLDAEIDLHPEKLKPLSSDLKARLDDLVYDVEFDPDQEILGDVDW</sequence>
<protein>
    <recommendedName>
        <fullName evidence="3">Transcriptional regulator</fullName>
    </recommendedName>
</protein>
<evidence type="ECO:0008006" key="3">
    <source>
        <dbReference type="Google" id="ProtNLM"/>
    </source>
</evidence>
<keyword evidence="2" id="KW-1185">Reference proteome</keyword>
<organism evidence="1 2">
    <name type="scientific">Asticcacaulis currens</name>
    <dbReference type="NCBI Taxonomy" id="2984210"/>
    <lineage>
        <taxon>Bacteria</taxon>
        <taxon>Pseudomonadati</taxon>
        <taxon>Pseudomonadota</taxon>
        <taxon>Alphaproteobacteria</taxon>
        <taxon>Caulobacterales</taxon>
        <taxon>Caulobacteraceae</taxon>
        <taxon>Asticcacaulis</taxon>
    </lineage>
</organism>
<reference evidence="1 2" key="1">
    <citation type="submission" date="2023-01" db="EMBL/GenBank/DDBJ databases">
        <title>Novel species of the genus Asticcacaulis isolated from rivers.</title>
        <authorList>
            <person name="Lu H."/>
        </authorList>
    </citation>
    <scope>NUCLEOTIDE SEQUENCE [LARGE SCALE GENOMIC DNA]</scope>
    <source>
        <strain evidence="1 2">DXS10W</strain>
    </source>
</reference>
<dbReference type="EMBL" id="JAQQKW010000004">
    <property type="protein sequence ID" value="MDC7694223.1"/>
    <property type="molecule type" value="Genomic_DNA"/>
</dbReference>
<accession>A0ABT5IDI2</accession>
<name>A0ABT5IDI2_9CAUL</name>